<name>A0A6J5MMN6_9CAUD</name>
<dbReference type="Pfam" id="PF05866">
    <property type="entry name" value="RusA"/>
    <property type="match status" value="1"/>
</dbReference>
<organism evidence="1">
    <name type="scientific">uncultured Caudovirales phage</name>
    <dbReference type="NCBI Taxonomy" id="2100421"/>
    <lineage>
        <taxon>Viruses</taxon>
        <taxon>Duplodnaviria</taxon>
        <taxon>Heunggongvirae</taxon>
        <taxon>Uroviricota</taxon>
        <taxon>Caudoviricetes</taxon>
        <taxon>Peduoviridae</taxon>
        <taxon>Maltschvirus</taxon>
        <taxon>Maltschvirus maltsch</taxon>
    </lineage>
</organism>
<dbReference type="GO" id="GO:0006281">
    <property type="term" value="P:DNA repair"/>
    <property type="evidence" value="ECO:0007669"/>
    <property type="project" value="InterPro"/>
</dbReference>
<dbReference type="InterPro" id="IPR036614">
    <property type="entry name" value="RusA-like_sf"/>
</dbReference>
<dbReference type="GO" id="GO:0006310">
    <property type="term" value="P:DNA recombination"/>
    <property type="evidence" value="ECO:0007669"/>
    <property type="project" value="InterPro"/>
</dbReference>
<proteinExistence type="predicted"/>
<evidence type="ECO:0000313" key="1">
    <source>
        <dbReference type="EMBL" id="CAB4147918.1"/>
    </source>
</evidence>
<dbReference type="EMBL" id="LR796493">
    <property type="protein sequence ID" value="CAB4147918.1"/>
    <property type="molecule type" value="Genomic_DNA"/>
</dbReference>
<dbReference type="SUPFAM" id="SSF103084">
    <property type="entry name" value="Holliday junction resolvase RusA"/>
    <property type="match status" value="1"/>
</dbReference>
<reference evidence="1" key="1">
    <citation type="submission" date="2020-04" db="EMBL/GenBank/DDBJ databases">
        <authorList>
            <person name="Chiriac C."/>
            <person name="Salcher M."/>
            <person name="Ghai R."/>
            <person name="Kavagutti S V."/>
        </authorList>
    </citation>
    <scope>NUCLEOTIDE SEQUENCE</scope>
</reference>
<accession>A0A6J5MMN6</accession>
<protein>
    <submittedName>
        <fullName evidence="1">Rus Holliday junction resolvase</fullName>
    </submittedName>
</protein>
<dbReference type="Gene3D" id="3.30.1330.70">
    <property type="entry name" value="Holliday junction resolvase RusA"/>
    <property type="match status" value="1"/>
</dbReference>
<dbReference type="GO" id="GO:0000287">
    <property type="term" value="F:magnesium ion binding"/>
    <property type="evidence" value="ECO:0007669"/>
    <property type="project" value="InterPro"/>
</dbReference>
<dbReference type="InterPro" id="IPR008822">
    <property type="entry name" value="Endonuclease_RusA-like"/>
</dbReference>
<gene>
    <name evidence="1" type="ORF">UFOVP510_56</name>
</gene>
<sequence>MFVAKFQKGSLRQFENALMIQMRKQIASIDPNFKTPDRDVPVTCWIGFFFSPLQSTKPGSKKIPKTTRPDVDNMAKSVIDCMSKVGLVVDDAQIFRLSLEKYLNPRSDIDREDGYIAIHLIYHS</sequence>